<dbReference type="AlphaFoldDB" id="A0A1I7L4T7"/>
<dbReference type="Pfam" id="PF00005">
    <property type="entry name" value="ABC_tran"/>
    <property type="match status" value="1"/>
</dbReference>
<keyword evidence="1" id="KW-0813">Transport</keyword>
<keyword evidence="4 6" id="KW-0067">ATP-binding</keyword>
<evidence type="ECO:0000313" key="7">
    <source>
        <dbReference type="Proteomes" id="UP000199391"/>
    </source>
</evidence>
<dbReference type="Gene3D" id="3.40.50.300">
    <property type="entry name" value="P-loop containing nucleotide triphosphate hydrolases"/>
    <property type="match status" value="1"/>
</dbReference>
<dbReference type="PANTHER" id="PTHR42711:SF16">
    <property type="entry name" value="ABC TRANSPORTER ATP-BINDING PROTEIN"/>
    <property type="match status" value="1"/>
</dbReference>
<protein>
    <submittedName>
        <fullName evidence="6">ABC-2 type transport system ATP-binding protein</fullName>
    </submittedName>
</protein>
<dbReference type="GO" id="GO:0005524">
    <property type="term" value="F:ATP binding"/>
    <property type="evidence" value="ECO:0007669"/>
    <property type="project" value="UniProtKB-KW"/>
</dbReference>
<dbReference type="PANTHER" id="PTHR42711">
    <property type="entry name" value="ABC TRANSPORTER ATP-BINDING PROTEIN"/>
    <property type="match status" value="1"/>
</dbReference>
<dbReference type="PROSITE" id="PS50893">
    <property type="entry name" value="ABC_TRANSPORTER_2"/>
    <property type="match status" value="1"/>
</dbReference>
<dbReference type="InterPro" id="IPR003439">
    <property type="entry name" value="ABC_transporter-like_ATP-bd"/>
</dbReference>
<dbReference type="OrthoDB" id="9804819at2"/>
<feature type="domain" description="ABC transporter" evidence="5">
    <location>
        <begin position="18"/>
        <end position="250"/>
    </location>
</feature>
<evidence type="ECO:0000259" key="5">
    <source>
        <dbReference type="PROSITE" id="PS50893"/>
    </source>
</evidence>
<dbReference type="SUPFAM" id="SSF52540">
    <property type="entry name" value="P-loop containing nucleoside triphosphate hydrolases"/>
    <property type="match status" value="1"/>
</dbReference>
<accession>A0A1I7L4T7</accession>
<dbReference type="EMBL" id="FPBO01000023">
    <property type="protein sequence ID" value="SFV04737.1"/>
    <property type="molecule type" value="Genomic_DNA"/>
</dbReference>
<evidence type="ECO:0000313" key="6">
    <source>
        <dbReference type="EMBL" id="SFV04737.1"/>
    </source>
</evidence>
<organism evidence="6 7">
    <name type="scientific">Pseudoduganella namucuonensis</name>
    <dbReference type="NCBI Taxonomy" id="1035707"/>
    <lineage>
        <taxon>Bacteria</taxon>
        <taxon>Pseudomonadati</taxon>
        <taxon>Pseudomonadota</taxon>
        <taxon>Betaproteobacteria</taxon>
        <taxon>Burkholderiales</taxon>
        <taxon>Oxalobacteraceae</taxon>
        <taxon>Telluria group</taxon>
        <taxon>Pseudoduganella</taxon>
    </lineage>
</organism>
<dbReference type="RefSeq" id="WP_093557697.1">
    <property type="nucleotide sequence ID" value="NZ_FPBO01000023.1"/>
</dbReference>
<keyword evidence="2" id="KW-1003">Cell membrane</keyword>
<dbReference type="CDD" id="cd03230">
    <property type="entry name" value="ABC_DR_subfamily_A"/>
    <property type="match status" value="1"/>
</dbReference>
<proteinExistence type="predicted"/>
<dbReference type="Proteomes" id="UP000199391">
    <property type="component" value="Unassembled WGS sequence"/>
</dbReference>
<evidence type="ECO:0000256" key="4">
    <source>
        <dbReference type="ARBA" id="ARBA00022840"/>
    </source>
</evidence>
<name>A0A1I7L4T7_9BURK</name>
<dbReference type="InterPro" id="IPR050763">
    <property type="entry name" value="ABC_transporter_ATP-binding"/>
</dbReference>
<gene>
    <name evidence="6" type="ORF">SAMN05216552_102342</name>
</gene>
<dbReference type="STRING" id="1035707.SAMN05216552_102342"/>
<dbReference type="InterPro" id="IPR027417">
    <property type="entry name" value="P-loop_NTPase"/>
</dbReference>
<dbReference type="InterPro" id="IPR003593">
    <property type="entry name" value="AAA+_ATPase"/>
</dbReference>
<keyword evidence="7" id="KW-1185">Reference proteome</keyword>
<keyword evidence="2" id="KW-0472">Membrane</keyword>
<keyword evidence="3" id="KW-0547">Nucleotide-binding</keyword>
<evidence type="ECO:0000256" key="1">
    <source>
        <dbReference type="ARBA" id="ARBA00022448"/>
    </source>
</evidence>
<dbReference type="GO" id="GO:0016887">
    <property type="term" value="F:ATP hydrolysis activity"/>
    <property type="evidence" value="ECO:0007669"/>
    <property type="project" value="InterPro"/>
</dbReference>
<evidence type="ECO:0000256" key="3">
    <source>
        <dbReference type="ARBA" id="ARBA00022741"/>
    </source>
</evidence>
<reference evidence="7" key="1">
    <citation type="submission" date="2016-10" db="EMBL/GenBank/DDBJ databases">
        <authorList>
            <person name="Varghese N."/>
            <person name="Submissions S."/>
        </authorList>
    </citation>
    <scope>NUCLEOTIDE SEQUENCE [LARGE SCALE GENOMIC DNA]</scope>
    <source>
        <strain evidence="7">CGMCC 1.11014</strain>
    </source>
</reference>
<dbReference type="SMART" id="SM00382">
    <property type="entry name" value="AAA"/>
    <property type="match status" value="1"/>
</dbReference>
<sequence length="266" mass="28980">MKPLANSWTGSGSGASELHALRVSGLRKSFGRPAVSGIDLTIAPGEFYGLLGPNGAGKSTTLRMIAGLLAPDAGTIEVFGIDVRKDPLAAKKLIAWVPDEPLLYDKLTVMEYLEFIVGLWRLDANKAQGHAQELLKRLDLWQHRDERCEGFSRGMKQKAALAGALLHEPRLLILDEPLTGLDAAIARQVKDLLLERARQGCTIILTTHLMDVAERMVQRLGIIASGRVLAEGTLDELRTRTQQVGGTLEDIFLRLVTNAKEEVAAS</sequence>
<evidence type="ECO:0000256" key="2">
    <source>
        <dbReference type="ARBA" id="ARBA00022475"/>
    </source>
</evidence>